<proteinExistence type="predicted"/>
<dbReference type="Proteomes" id="UP001417504">
    <property type="component" value="Unassembled WGS sequence"/>
</dbReference>
<accession>A0AAP0HYR6</accession>
<comment type="caution">
    <text evidence="2">The sequence shown here is derived from an EMBL/GenBank/DDBJ whole genome shotgun (WGS) entry which is preliminary data.</text>
</comment>
<organism evidence="2 3">
    <name type="scientific">Stephania japonica</name>
    <dbReference type="NCBI Taxonomy" id="461633"/>
    <lineage>
        <taxon>Eukaryota</taxon>
        <taxon>Viridiplantae</taxon>
        <taxon>Streptophyta</taxon>
        <taxon>Embryophyta</taxon>
        <taxon>Tracheophyta</taxon>
        <taxon>Spermatophyta</taxon>
        <taxon>Magnoliopsida</taxon>
        <taxon>Ranunculales</taxon>
        <taxon>Menispermaceae</taxon>
        <taxon>Menispermoideae</taxon>
        <taxon>Cissampelideae</taxon>
        <taxon>Stephania</taxon>
    </lineage>
</organism>
<evidence type="ECO:0000313" key="3">
    <source>
        <dbReference type="Proteomes" id="UP001417504"/>
    </source>
</evidence>
<name>A0AAP0HYR6_9MAGN</name>
<feature type="region of interest" description="Disordered" evidence="1">
    <location>
        <begin position="1"/>
        <end position="23"/>
    </location>
</feature>
<keyword evidence="3" id="KW-1185">Reference proteome</keyword>
<dbReference type="AlphaFoldDB" id="A0AAP0HYR6"/>
<sequence>MEGGNSSSPGDYGRGAHSPPRSASLYPSAVGQWATAPWLASVEAVMRRRRVVSLPLFAAHHEVEVEVEGLLVGPCPPLQRGWGFPAHPLVVPLHHHHHLDHKTPIFTPNSQQIHENEMGGKDTSFGLEHLLLLSLYKFS</sequence>
<gene>
    <name evidence="2" type="ORF">Sjap_020136</name>
</gene>
<reference evidence="2 3" key="1">
    <citation type="submission" date="2024-01" db="EMBL/GenBank/DDBJ databases">
        <title>Genome assemblies of Stephania.</title>
        <authorList>
            <person name="Yang L."/>
        </authorList>
    </citation>
    <scope>NUCLEOTIDE SEQUENCE [LARGE SCALE GENOMIC DNA]</scope>
    <source>
        <strain evidence="2">QJT</strain>
        <tissue evidence="2">Leaf</tissue>
    </source>
</reference>
<evidence type="ECO:0000313" key="2">
    <source>
        <dbReference type="EMBL" id="KAK9102882.1"/>
    </source>
</evidence>
<protein>
    <submittedName>
        <fullName evidence="2">Uncharacterized protein</fullName>
    </submittedName>
</protein>
<evidence type="ECO:0000256" key="1">
    <source>
        <dbReference type="SAM" id="MobiDB-lite"/>
    </source>
</evidence>
<dbReference type="EMBL" id="JBBNAE010000008">
    <property type="protein sequence ID" value="KAK9102882.1"/>
    <property type="molecule type" value="Genomic_DNA"/>
</dbReference>